<keyword evidence="11" id="KW-0966">Cell projection</keyword>
<name>A0A9Q3W8S6_9GAMM</name>
<feature type="transmembrane region" description="Helical" evidence="9">
    <location>
        <begin position="21"/>
        <end position="46"/>
    </location>
</feature>
<evidence type="ECO:0000313" key="11">
    <source>
        <dbReference type="EMBL" id="MCE7509982.1"/>
    </source>
</evidence>
<sequence>MSEAVRRIVVRRRSRRTEAHHGGSWKIALADFMTALMALFLVLWMISTATPQQLQGLAEYFRTPLNVAMTGGDRSTASTSAIPGGGDDPAHAKGEQARIDLRDQTRPAEMQRQFLELQRRIESTINADDSLRELRQQMRFDVTPEGLRIQLLDTDPRPMFHLGSDQVAPYMRELLRTLAPLLNDLPNPLSITGHTDSVPYANGERGYSNWELSADRANASRRELISGGLAPDKLLRVAGLGDRVPMAGSHPGDPVNRRITLLVLNEQAARRIRAESEPASRAPLQE</sequence>
<dbReference type="CDD" id="cd07185">
    <property type="entry name" value="OmpA_C-like"/>
    <property type="match status" value="1"/>
</dbReference>
<evidence type="ECO:0000256" key="5">
    <source>
        <dbReference type="ARBA" id="ARBA00022989"/>
    </source>
</evidence>
<evidence type="ECO:0000259" key="10">
    <source>
        <dbReference type="PROSITE" id="PS51123"/>
    </source>
</evidence>
<dbReference type="PROSITE" id="PS51123">
    <property type="entry name" value="OMPA_2"/>
    <property type="match status" value="1"/>
</dbReference>
<dbReference type="InterPro" id="IPR025713">
    <property type="entry name" value="MotB-like_N_dom"/>
</dbReference>
<protein>
    <submittedName>
        <fullName evidence="11">Flagellar motor protein MotB</fullName>
    </submittedName>
</protein>
<accession>A0A9Q3W8S6</accession>
<dbReference type="InterPro" id="IPR036737">
    <property type="entry name" value="OmpA-like_sf"/>
</dbReference>
<dbReference type="AlphaFoldDB" id="A0A9Q3W8S6"/>
<keyword evidence="11" id="KW-0282">Flagellum</keyword>
<keyword evidence="12" id="KW-1185">Reference proteome</keyword>
<keyword evidence="4 9" id="KW-0812">Transmembrane</keyword>
<organism evidence="11 12">
    <name type="scientific">Alloalcanivorax xenomutans</name>
    <dbReference type="NCBI Taxonomy" id="1094342"/>
    <lineage>
        <taxon>Bacteria</taxon>
        <taxon>Pseudomonadati</taxon>
        <taxon>Pseudomonadota</taxon>
        <taxon>Gammaproteobacteria</taxon>
        <taxon>Oceanospirillales</taxon>
        <taxon>Alcanivoracaceae</taxon>
        <taxon>Alloalcanivorax</taxon>
    </lineage>
</organism>
<feature type="region of interest" description="Disordered" evidence="8">
    <location>
        <begin position="72"/>
        <end position="93"/>
    </location>
</feature>
<evidence type="ECO:0000256" key="6">
    <source>
        <dbReference type="ARBA" id="ARBA00023136"/>
    </source>
</evidence>
<dbReference type="GO" id="GO:0005886">
    <property type="term" value="C:plasma membrane"/>
    <property type="evidence" value="ECO:0007669"/>
    <property type="project" value="UniProtKB-SubCell"/>
</dbReference>
<keyword evidence="11" id="KW-0969">Cilium</keyword>
<evidence type="ECO:0000256" key="3">
    <source>
        <dbReference type="ARBA" id="ARBA00022475"/>
    </source>
</evidence>
<feature type="domain" description="OmpA-like" evidence="10">
    <location>
        <begin position="147"/>
        <end position="267"/>
    </location>
</feature>
<dbReference type="InterPro" id="IPR006665">
    <property type="entry name" value="OmpA-like"/>
</dbReference>
<evidence type="ECO:0000256" key="7">
    <source>
        <dbReference type="PROSITE-ProRule" id="PRU00473"/>
    </source>
</evidence>
<dbReference type="EMBL" id="JAJVKT010000019">
    <property type="protein sequence ID" value="MCE7509982.1"/>
    <property type="molecule type" value="Genomic_DNA"/>
</dbReference>
<dbReference type="Pfam" id="PF00691">
    <property type="entry name" value="OmpA"/>
    <property type="match status" value="1"/>
</dbReference>
<evidence type="ECO:0000256" key="8">
    <source>
        <dbReference type="SAM" id="MobiDB-lite"/>
    </source>
</evidence>
<evidence type="ECO:0000313" key="12">
    <source>
        <dbReference type="Proteomes" id="UP001107961"/>
    </source>
</evidence>
<dbReference type="SUPFAM" id="SSF103088">
    <property type="entry name" value="OmpA-like"/>
    <property type="match status" value="1"/>
</dbReference>
<dbReference type="Proteomes" id="UP001107961">
    <property type="component" value="Unassembled WGS sequence"/>
</dbReference>
<gene>
    <name evidence="11" type="primary">motB</name>
    <name evidence="11" type="ORF">LZG35_15195</name>
</gene>
<comment type="caution">
    <text evidence="11">The sequence shown here is derived from an EMBL/GenBank/DDBJ whole genome shotgun (WGS) entry which is preliminary data.</text>
</comment>
<reference evidence="11" key="1">
    <citation type="submission" date="2022-01" db="EMBL/GenBank/DDBJ databases">
        <authorList>
            <person name="Karlyshev A.V."/>
            <person name="Jaspars M."/>
        </authorList>
    </citation>
    <scope>NUCLEOTIDE SEQUENCE</scope>
    <source>
        <strain evidence="11">AGSA3-2</strain>
    </source>
</reference>
<dbReference type="KEGG" id="axe:P40_15960"/>
<proteinExistence type="inferred from homology"/>
<comment type="subcellular location">
    <subcellularLocation>
        <location evidence="1">Cell membrane</location>
        <topology evidence="1">Single-pass membrane protein</topology>
    </subcellularLocation>
</comment>
<dbReference type="Gene3D" id="3.30.1330.60">
    <property type="entry name" value="OmpA-like domain"/>
    <property type="match status" value="1"/>
</dbReference>
<keyword evidence="6 7" id="KW-0472">Membrane</keyword>
<dbReference type="RefSeq" id="WP_022995638.1">
    <property type="nucleotide sequence ID" value="NZ_CBDDTQ010000006.1"/>
</dbReference>
<dbReference type="NCBIfam" id="NF006548">
    <property type="entry name" value="PRK09041.1"/>
    <property type="match status" value="1"/>
</dbReference>
<dbReference type="GeneID" id="94687770"/>
<dbReference type="PANTHER" id="PTHR30329">
    <property type="entry name" value="STATOR ELEMENT OF FLAGELLAR MOTOR COMPLEX"/>
    <property type="match status" value="1"/>
</dbReference>
<evidence type="ECO:0000256" key="1">
    <source>
        <dbReference type="ARBA" id="ARBA00004162"/>
    </source>
</evidence>
<comment type="similarity">
    <text evidence="2">Belongs to the MotB family.</text>
</comment>
<dbReference type="PANTHER" id="PTHR30329:SF18">
    <property type="entry name" value="MOTILITY PROTEIN B"/>
    <property type="match status" value="1"/>
</dbReference>
<keyword evidence="3" id="KW-1003">Cell membrane</keyword>
<dbReference type="InterPro" id="IPR050330">
    <property type="entry name" value="Bact_OuterMem_StrucFunc"/>
</dbReference>
<evidence type="ECO:0000256" key="4">
    <source>
        <dbReference type="ARBA" id="ARBA00022692"/>
    </source>
</evidence>
<keyword evidence="5 9" id="KW-1133">Transmembrane helix</keyword>
<evidence type="ECO:0000256" key="9">
    <source>
        <dbReference type="SAM" id="Phobius"/>
    </source>
</evidence>
<dbReference type="Pfam" id="PF13677">
    <property type="entry name" value="MotB_plug"/>
    <property type="match status" value="1"/>
</dbReference>
<evidence type="ECO:0000256" key="2">
    <source>
        <dbReference type="ARBA" id="ARBA00008914"/>
    </source>
</evidence>